<dbReference type="AlphaFoldDB" id="A0AAV6IQN9"/>
<sequence length="1025" mass="115496">MTKARKARNHIWQITSSSGTPLSDESSIRNEFLQHFKSFYSSASFFPLDALQSFVPYSTLSEDQLAQLNLPFQAWEVKQALFQMAPLKAPGPDGIPPIFYQKCWPEFSVKLTSAVLSFLNSGRILREINQTFIALIPKINNPSSVDHFRPISLCNVLYKLISKVLANRIKLVIGSLVSSFQNGFLPGRIISDNISIAQELTHFVSNKKQGSDYFAAIKLDMSKAFDRIRWDFLEHVLLLYGFPSHWVHLIMQCVTTVSYSVLVNGSYTSFFHPSQGLRQGDPLSPYLFVLCVDILSSMISSAKAQGLIEGIKASRLGPSITHLLFADDSFLFLKVTDSGISTIHSILNSYCQLSGQLVNLQKSSIFISPNSPPSLYSSISSSIHIPFSPSFGKYLGVNLDLTSKRKEIFQEIINKIDDKCQGWVSLLLNKAGRLSLLKYILTSMLVFHMSNLKFPVYVTKKISSILSNFLWSGAANKKSYHWKKWDSLCLSNSDGGLGVKDLQLFNQALLAKQSWRILDQPTCLFSSFFLSKYCNSTPFLESKAPSSCSWSWKSILYGKDALIKGIRWQVGNGVKISIWNDFWLPSPIPFAFSFLSLRNATVDKLLLPEKKEWNGQLVSSLFPSDIASLILSIPLSQFGFEDRFIWGFTKNGDFSVSSAYSLLLAIKSHHNHSTSPNLVHSFWPNLTWNFIWSLPIPHKIQFFLWQLSHECLPVGDLLVRRGWQGTSVCTLCKHHSESLVHLFLLCDFVRPIWFGSDLGILIPSTPNHSISFWLGWLHNMGHIMSLHSRSFFSKISCTLWCIWLARNKAVFESIFPSPSQVLTHANHLTQSINQAFTSLKPSRNHSTTSVPFFGKLSPGTSNPSHPEMHTFHVTPCLCNCDDPVLDIFCAHAFNMQRNKCGVGITFRVQSRTVGSIFRSSSSPKDCASILPLIEAVSWALHRNMLHIHIYTNDSSLFYQLRSIKEIPAIAAPLFFDFCFLVQSVHFCSLSLCDLSRLHQAYFLAKFAASSRIHSEVDTSYPFDTG</sequence>
<protein>
    <recommendedName>
        <fullName evidence="1">Reverse transcriptase domain-containing protein</fullName>
    </recommendedName>
</protein>
<dbReference type="Proteomes" id="UP000823749">
    <property type="component" value="Chromosome 9"/>
</dbReference>
<accession>A0AAV6IQN9</accession>
<evidence type="ECO:0000313" key="3">
    <source>
        <dbReference type="Proteomes" id="UP000823749"/>
    </source>
</evidence>
<evidence type="ECO:0000313" key="2">
    <source>
        <dbReference type="EMBL" id="KAG5531061.1"/>
    </source>
</evidence>
<dbReference type="PROSITE" id="PS50878">
    <property type="entry name" value="RT_POL"/>
    <property type="match status" value="1"/>
</dbReference>
<evidence type="ECO:0000259" key="1">
    <source>
        <dbReference type="PROSITE" id="PS50878"/>
    </source>
</evidence>
<dbReference type="InterPro" id="IPR000477">
    <property type="entry name" value="RT_dom"/>
</dbReference>
<name>A0AAV6IQN9_9ERIC</name>
<dbReference type="InterPro" id="IPR043502">
    <property type="entry name" value="DNA/RNA_pol_sf"/>
</dbReference>
<dbReference type="PANTHER" id="PTHR33116:SF86">
    <property type="entry name" value="REVERSE TRANSCRIPTASE DOMAIN-CONTAINING PROTEIN"/>
    <property type="match status" value="1"/>
</dbReference>
<keyword evidence="3" id="KW-1185">Reference proteome</keyword>
<dbReference type="InterPro" id="IPR026960">
    <property type="entry name" value="RVT-Znf"/>
</dbReference>
<comment type="caution">
    <text evidence="2">The sequence shown here is derived from an EMBL/GenBank/DDBJ whole genome shotgun (WGS) entry which is preliminary data.</text>
</comment>
<feature type="domain" description="Reverse transcriptase" evidence="1">
    <location>
        <begin position="117"/>
        <end position="399"/>
    </location>
</feature>
<dbReference type="Pfam" id="PF13966">
    <property type="entry name" value="zf-RVT"/>
    <property type="match status" value="1"/>
</dbReference>
<dbReference type="EMBL" id="JACTNZ010000009">
    <property type="protein sequence ID" value="KAG5531061.1"/>
    <property type="molecule type" value="Genomic_DNA"/>
</dbReference>
<gene>
    <name evidence="2" type="ORF">RHGRI_025876</name>
</gene>
<dbReference type="SUPFAM" id="SSF56672">
    <property type="entry name" value="DNA/RNA polymerases"/>
    <property type="match status" value="1"/>
</dbReference>
<dbReference type="PANTHER" id="PTHR33116">
    <property type="entry name" value="REVERSE TRANSCRIPTASE ZINC-BINDING DOMAIN-CONTAINING PROTEIN-RELATED-RELATED"/>
    <property type="match status" value="1"/>
</dbReference>
<dbReference type="CDD" id="cd01650">
    <property type="entry name" value="RT_nLTR_like"/>
    <property type="match status" value="1"/>
</dbReference>
<proteinExistence type="predicted"/>
<reference evidence="2" key="1">
    <citation type="submission" date="2020-08" db="EMBL/GenBank/DDBJ databases">
        <title>Plant Genome Project.</title>
        <authorList>
            <person name="Zhang R.-G."/>
        </authorList>
    </citation>
    <scope>NUCLEOTIDE SEQUENCE</scope>
    <source>
        <strain evidence="2">WSP0</strain>
        <tissue evidence="2">Leaf</tissue>
    </source>
</reference>
<dbReference type="Pfam" id="PF00078">
    <property type="entry name" value="RVT_1"/>
    <property type="match status" value="1"/>
</dbReference>
<organism evidence="2 3">
    <name type="scientific">Rhododendron griersonianum</name>
    <dbReference type="NCBI Taxonomy" id="479676"/>
    <lineage>
        <taxon>Eukaryota</taxon>
        <taxon>Viridiplantae</taxon>
        <taxon>Streptophyta</taxon>
        <taxon>Embryophyta</taxon>
        <taxon>Tracheophyta</taxon>
        <taxon>Spermatophyta</taxon>
        <taxon>Magnoliopsida</taxon>
        <taxon>eudicotyledons</taxon>
        <taxon>Gunneridae</taxon>
        <taxon>Pentapetalae</taxon>
        <taxon>asterids</taxon>
        <taxon>Ericales</taxon>
        <taxon>Ericaceae</taxon>
        <taxon>Ericoideae</taxon>
        <taxon>Rhodoreae</taxon>
        <taxon>Rhododendron</taxon>
    </lineage>
</organism>